<dbReference type="PANTHER" id="PTHR23274:SF48">
    <property type="entry name" value="ATP-DEPENDENT DNA HELICASE"/>
    <property type="match status" value="1"/>
</dbReference>
<organism evidence="2 3">
    <name type="scientific">Dentiscutata erythropus</name>
    <dbReference type="NCBI Taxonomy" id="1348616"/>
    <lineage>
        <taxon>Eukaryota</taxon>
        <taxon>Fungi</taxon>
        <taxon>Fungi incertae sedis</taxon>
        <taxon>Mucoromycota</taxon>
        <taxon>Glomeromycotina</taxon>
        <taxon>Glomeromycetes</taxon>
        <taxon>Diversisporales</taxon>
        <taxon>Gigasporaceae</taxon>
        <taxon>Dentiscutata</taxon>
    </lineage>
</organism>
<gene>
    <name evidence="2" type="ORF">DERYTH_LOCUS21875</name>
</gene>
<dbReference type="PANTHER" id="PTHR23274">
    <property type="entry name" value="DNA HELICASE-RELATED"/>
    <property type="match status" value="1"/>
</dbReference>
<keyword evidence="3" id="KW-1185">Reference proteome</keyword>
<evidence type="ECO:0000313" key="3">
    <source>
        <dbReference type="Proteomes" id="UP000789405"/>
    </source>
</evidence>
<dbReference type="InterPro" id="IPR049163">
    <property type="entry name" value="Pif1-like_2B_dom"/>
</dbReference>
<sequence length="192" mass="21582">NISDTAAQSEFADWLLQVGEELIPEVQPDKRGILAPLNDDIDMLNAKILAQFSESKKTYYSADMLDKNSEMYNTVHESLYSTEFFNSLNFSGLPSYNLILKVNTPIILLCNINIANSLCNRKHLICKTLQDYIIEVKPINGPLASGCVFLPHISLSSTRSSLLFVLQHRQFLYKLAFAISINKSQGQTMNCV</sequence>
<protein>
    <submittedName>
        <fullName evidence="2">19703_t:CDS:1</fullName>
    </submittedName>
</protein>
<feature type="domain" description="DNA helicase Pif1-like 2B" evidence="1">
    <location>
        <begin position="83"/>
        <end position="122"/>
    </location>
</feature>
<dbReference type="GO" id="GO:0006260">
    <property type="term" value="P:DNA replication"/>
    <property type="evidence" value="ECO:0007669"/>
    <property type="project" value="TreeGrafter"/>
</dbReference>
<reference evidence="2" key="1">
    <citation type="submission" date="2021-06" db="EMBL/GenBank/DDBJ databases">
        <authorList>
            <person name="Kallberg Y."/>
            <person name="Tangrot J."/>
            <person name="Rosling A."/>
        </authorList>
    </citation>
    <scope>NUCLEOTIDE SEQUENCE</scope>
    <source>
        <strain evidence="2">MA453B</strain>
    </source>
</reference>
<evidence type="ECO:0000259" key="1">
    <source>
        <dbReference type="Pfam" id="PF21530"/>
    </source>
</evidence>
<accession>A0A9N9JR77</accession>
<evidence type="ECO:0000313" key="2">
    <source>
        <dbReference type="EMBL" id="CAG8793390.1"/>
    </source>
</evidence>
<feature type="non-terminal residue" evidence="2">
    <location>
        <position position="1"/>
    </location>
</feature>
<dbReference type="Pfam" id="PF21530">
    <property type="entry name" value="Pif1_2B_dom"/>
    <property type="match status" value="1"/>
</dbReference>
<comment type="caution">
    <text evidence="2">The sequence shown here is derived from an EMBL/GenBank/DDBJ whole genome shotgun (WGS) entry which is preliminary data.</text>
</comment>
<dbReference type="InterPro" id="IPR027417">
    <property type="entry name" value="P-loop_NTPase"/>
</dbReference>
<feature type="non-terminal residue" evidence="2">
    <location>
        <position position="192"/>
    </location>
</feature>
<dbReference type="SUPFAM" id="SSF52540">
    <property type="entry name" value="P-loop containing nucleoside triphosphate hydrolases"/>
    <property type="match status" value="1"/>
</dbReference>
<dbReference type="EMBL" id="CAJVPY010028880">
    <property type="protein sequence ID" value="CAG8793390.1"/>
    <property type="molecule type" value="Genomic_DNA"/>
</dbReference>
<proteinExistence type="predicted"/>
<name>A0A9N9JR77_9GLOM</name>
<dbReference type="AlphaFoldDB" id="A0A9N9JR77"/>
<dbReference type="OrthoDB" id="3691720at2759"/>
<dbReference type="Proteomes" id="UP000789405">
    <property type="component" value="Unassembled WGS sequence"/>
</dbReference>
<dbReference type="GO" id="GO:0005657">
    <property type="term" value="C:replication fork"/>
    <property type="evidence" value="ECO:0007669"/>
    <property type="project" value="TreeGrafter"/>
</dbReference>